<evidence type="ECO:0000256" key="1">
    <source>
        <dbReference type="SAM" id="Phobius"/>
    </source>
</evidence>
<feature type="transmembrane region" description="Helical" evidence="1">
    <location>
        <begin position="54"/>
        <end position="76"/>
    </location>
</feature>
<organism evidence="2">
    <name type="scientific">Escherichia coli</name>
    <dbReference type="NCBI Taxonomy" id="562"/>
    <lineage>
        <taxon>Bacteria</taxon>
        <taxon>Pseudomonadati</taxon>
        <taxon>Pseudomonadota</taxon>
        <taxon>Gammaproteobacteria</taxon>
        <taxon>Enterobacterales</taxon>
        <taxon>Enterobacteriaceae</taxon>
        <taxon>Escherichia</taxon>
    </lineage>
</organism>
<keyword evidence="1" id="KW-1133">Transmembrane helix</keyword>
<accession>A0A244B8U8</accession>
<evidence type="ECO:0000313" key="2">
    <source>
        <dbReference type="EMBL" id="HAI5330135.1"/>
    </source>
</evidence>
<dbReference type="RefSeq" id="WP_059327696.1">
    <property type="nucleotide sequence ID" value="NZ_CP080260.1"/>
</dbReference>
<feature type="transmembrane region" description="Helical" evidence="1">
    <location>
        <begin position="220"/>
        <end position="243"/>
    </location>
</feature>
<proteinExistence type="predicted"/>
<dbReference type="AlphaFoldDB" id="A0A244B8U8"/>
<name>A0A244B8U8_ECOLX</name>
<feature type="transmembrane region" description="Helical" evidence="1">
    <location>
        <begin position="167"/>
        <end position="190"/>
    </location>
</feature>
<comment type="caution">
    <text evidence="2">The sequence shown here is derived from an EMBL/GenBank/DDBJ whole genome shotgun (WGS) entry which is preliminary data.</text>
</comment>
<dbReference type="EMBL" id="DABERK010000001">
    <property type="protein sequence ID" value="HAI5330135.1"/>
    <property type="molecule type" value="Genomic_DNA"/>
</dbReference>
<keyword evidence="1" id="KW-0812">Transmembrane</keyword>
<feature type="transmembrane region" description="Helical" evidence="1">
    <location>
        <begin position="118"/>
        <end position="137"/>
    </location>
</feature>
<gene>
    <name evidence="2" type="ORF">HJQ60_000034</name>
</gene>
<feature type="transmembrane region" description="Helical" evidence="1">
    <location>
        <begin position="82"/>
        <end position="106"/>
    </location>
</feature>
<reference evidence="2" key="1">
    <citation type="journal article" date="2018" name="Genome Biol.">
        <title>SKESA: strategic k-mer extension for scrupulous assemblies.</title>
        <authorList>
            <person name="Souvorov A."/>
            <person name="Agarwala R."/>
            <person name="Lipman D.J."/>
        </authorList>
    </citation>
    <scope>NUCLEOTIDE SEQUENCE [LARGE SCALE GENOMIC DNA]</scope>
    <source>
        <strain evidence="2">AMC_487</strain>
    </source>
</reference>
<protein>
    <submittedName>
        <fullName evidence="2">DUF2157 domain-containing protein</fullName>
    </submittedName>
</protein>
<sequence>MGKFADFNIKNNTENTNVSQSNSGGFNVQNTQVINNRTINNHYTKQNSNGDGDVGAFMAGAAILTVGIGFVIWSFFTHYQEIYPILKTGALFSPVLSIIGIIALVLREEIETTDVVRFFFIVLAGGSVFLLNEYLNISVPQEIIDLSKQAVSVSGFWNGLNEYGKNLSLSLISSSILIGVSIILIIFAAFRELSYALANKNESGFWFASLKLTNLFRVQALGNGGIITLILAMIFLTLNGYVFHFEWN</sequence>
<keyword evidence="1" id="KW-0472">Membrane</keyword>
<dbReference type="Proteomes" id="UP000845800">
    <property type="component" value="Unassembled WGS sequence"/>
</dbReference>
<reference evidence="2" key="2">
    <citation type="submission" date="2020-03" db="EMBL/GenBank/DDBJ databases">
        <authorList>
            <consortium name="NCBI Pathogen Detection Project"/>
        </authorList>
    </citation>
    <scope>NUCLEOTIDE SEQUENCE</scope>
    <source>
        <strain evidence="2">AMC_487</strain>
    </source>
</reference>